<dbReference type="SUPFAM" id="SSF56935">
    <property type="entry name" value="Porins"/>
    <property type="match status" value="1"/>
</dbReference>
<dbReference type="InterPro" id="IPR039426">
    <property type="entry name" value="TonB-dep_rcpt-like"/>
</dbReference>
<dbReference type="InterPro" id="IPR000531">
    <property type="entry name" value="Beta-barrel_TonB"/>
</dbReference>
<dbReference type="PANTHER" id="PTHR32552">
    <property type="entry name" value="FERRICHROME IRON RECEPTOR-RELATED"/>
    <property type="match status" value="1"/>
</dbReference>
<dbReference type="InterPro" id="IPR012910">
    <property type="entry name" value="Plug_dom"/>
</dbReference>
<keyword evidence="8" id="KW-0408">Iron</keyword>
<dbReference type="GO" id="GO:0038023">
    <property type="term" value="F:signaling receptor activity"/>
    <property type="evidence" value="ECO:0007669"/>
    <property type="project" value="InterPro"/>
</dbReference>
<keyword evidence="20" id="KW-1185">Reference proteome</keyword>
<comment type="similarity">
    <text evidence="2 14 15">Belongs to the TonB-dependent receptor family.</text>
</comment>
<evidence type="ECO:0000256" key="4">
    <source>
        <dbReference type="ARBA" id="ARBA00022452"/>
    </source>
</evidence>
<dbReference type="PANTHER" id="PTHR32552:SF68">
    <property type="entry name" value="FERRICHROME OUTER MEMBRANE TRANSPORTER_PHAGE RECEPTOR"/>
    <property type="match status" value="1"/>
</dbReference>
<accession>A0A7X1KAG9</accession>
<evidence type="ECO:0000256" key="5">
    <source>
        <dbReference type="ARBA" id="ARBA00022496"/>
    </source>
</evidence>
<evidence type="ECO:0000313" key="19">
    <source>
        <dbReference type="EMBL" id="MBC2650149.1"/>
    </source>
</evidence>
<keyword evidence="6 14" id="KW-0812">Transmembrane</keyword>
<sequence>MSHFTTLATALTLTALPLALPGSARAAAADADEAAGEPVIVVTGHHGGYRLDSSSSATRTDTPLIDIPQSIAVVTRERLDDQAVASMADVLRYVPGTTVGQGEGNRDQITLRGQNTTADFFLDGVRDDVQYYRGLYNIERVEVLKGPSALIFGRGGGGGVVNRVQKAPIANRLAVGGNASVNTFGDWIAAADVNLPLASTAALRVNGEYQNLASNRDYYGGERYAFNPTIGADLGRWKLGLSYEYVHDDRVADRGVPSVATAAGRPNTPITGYRDTFFGIPGVNRTGLTAHIVRLRADAELADNLTWSNTLLFGDYDKYYSNVFANGPANLATGLVPLGNYADATQRRNLIAQSNLVWKGALGPTQHTLLLGLEASNQHTASQRLNGTFSASTLSLRNPVFPTVVFNIPARNTVSDVDVVSAYVQDQIAFGPHLDLLVGLRFDQFRITGTDQIGTPRPFVRTDRSVSPRLGLVVKPQENVSLYGSVSKSFLPRSGEQFLSLTTTTQNLAPESFTNYEIGAKWDLPRGLSLTAAAFQLDRNNATTPDPANPAASINVGATRTRGAEIGLTGKILSHWQLSGGYTFQDARLKGNSFVRLAQVPRHQFALWNRYDVSRRFGVGLGVVHQSSQYAAIRTSATTTLVPAFTRLDAALFAKLGERIDVQLNVENLLDTAYFASAHNNDNITPGAPINARLTVRLAF</sequence>
<feature type="signal peptide" evidence="16">
    <location>
        <begin position="1"/>
        <end position="26"/>
    </location>
</feature>
<dbReference type="InterPro" id="IPR037066">
    <property type="entry name" value="Plug_dom_sf"/>
</dbReference>
<evidence type="ECO:0000256" key="8">
    <source>
        <dbReference type="ARBA" id="ARBA00023004"/>
    </source>
</evidence>
<evidence type="ECO:0000256" key="3">
    <source>
        <dbReference type="ARBA" id="ARBA00022448"/>
    </source>
</evidence>
<keyword evidence="9" id="KW-0406">Ion transport</keyword>
<proteinExistence type="inferred from homology"/>
<keyword evidence="4 14" id="KW-1134">Transmembrane beta strand</keyword>
<evidence type="ECO:0000256" key="1">
    <source>
        <dbReference type="ARBA" id="ARBA00004571"/>
    </source>
</evidence>
<dbReference type="InterPro" id="IPR010105">
    <property type="entry name" value="TonB_sidphr_rcpt"/>
</dbReference>
<evidence type="ECO:0000256" key="9">
    <source>
        <dbReference type="ARBA" id="ARBA00023065"/>
    </source>
</evidence>
<evidence type="ECO:0000256" key="6">
    <source>
        <dbReference type="ARBA" id="ARBA00022692"/>
    </source>
</evidence>
<evidence type="ECO:0000259" key="17">
    <source>
        <dbReference type="Pfam" id="PF00593"/>
    </source>
</evidence>
<evidence type="ECO:0000256" key="16">
    <source>
        <dbReference type="SAM" id="SignalP"/>
    </source>
</evidence>
<keyword evidence="5" id="KW-0410">Iron transport</keyword>
<evidence type="ECO:0000256" key="10">
    <source>
        <dbReference type="ARBA" id="ARBA00023077"/>
    </source>
</evidence>
<evidence type="ECO:0000256" key="15">
    <source>
        <dbReference type="RuleBase" id="RU003357"/>
    </source>
</evidence>
<keyword evidence="12 19" id="KW-0675">Receptor</keyword>
<evidence type="ECO:0000256" key="14">
    <source>
        <dbReference type="PROSITE-ProRule" id="PRU01360"/>
    </source>
</evidence>
<dbReference type="Pfam" id="PF00593">
    <property type="entry name" value="TonB_dep_Rec_b-barrel"/>
    <property type="match status" value="1"/>
</dbReference>
<keyword evidence="3 14" id="KW-0813">Transport</keyword>
<evidence type="ECO:0000259" key="18">
    <source>
        <dbReference type="Pfam" id="PF07715"/>
    </source>
</evidence>
<protein>
    <submittedName>
        <fullName evidence="19">TonB-dependent siderophore receptor</fullName>
    </submittedName>
</protein>
<dbReference type="AlphaFoldDB" id="A0A7X1KAG9"/>
<evidence type="ECO:0000256" key="13">
    <source>
        <dbReference type="ARBA" id="ARBA00023237"/>
    </source>
</evidence>
<evidence type="ECO:0000256" key="12">
    <source>
        <dbReference type="ARBA" id="ARBA00023170"/>
    </source>
</evidence>
<dbReference type="PROSITE" id="PS52016">
    <property type="entry name" value="TONB_DEPENDENT_REC_3"/>
    <property type="match status" value="1"/>
</dbReference>
<keyword evidence="10 15" id="KW-0798">TonB box</keyword>
<feature type="domain" description="TonB-dependent receptor-like beta-barrel" evidence="17">
    <location>
        <begin position="241"/>
        <end position="669"/>
    </location>
</feature>
<reference evidence="19 20" key="1">
    <citation type="submission" date="2020-08" db="EMBL/GenBank/DDBJ databases">
        <title>The genome sequence of Novosphingobium flavum 4Y4.</title>
        <authorList>
            <person name="Liu Y."/>
        </authorList>
    </citation>
    <scope>NUCLEOTIDE SEQUENCE [LARGE SCALE GENOMIC DNA]</scope>
    <source>
        <strain evidence="19 20">4Y4</strain>
    </source>
</reference>
<comment type="caution">
    <text evidence="19">The sequence shown here is derived from an EMBL/GenBank/DDBJ whole genome shotgun (WGS) entry which is preliminary data.</text>
</comment>
<dbReference type="CDD" id="cd01347">
    <property type="entry name" value="ligand_gated_channel"/>
    <property type="match status" value="1"/>
</dbReference>
<name>A0A7X1KAG9_9SPHN</name>
<dbReference type="Proteomes" id="UP000520156">
    <property type="component" value="Unassembled WGS sequence"/>
</dbReference>
<evidence type="ECO:0000256" key="7">
    <source>
        <dbReference type="ARBA" id="ARBA00022729"/>
    </source>
</evidence>
<dbReference type="GO" id="GO:0015891">
    <property type="term" value="P:siderophore transport"/>
    <property type="evidence" value="ECO:0007669"/>
    <property type="project" value="InterPro"/>
</dbReference>
<keyword evidence="11 14" id="KW-0472">Membrane</keyword>
<evidence type="ECO:0000256" key="11">
    <source>
        <dbReference type="ARBA" id="ARBA00023136"/>
    </source>
</evidence>
<evidence type="ECO:0000256" key="2">
    <source>
        <dbReference type="ARBA" id="ARBA00009810"/>
    </source>
</evidence>
<comment type="subcellular location">
    <subcellularLocation>
        <location evidence="1 14">Cell outer membrane</location>
        <topology evidence="1 14">Multi-pass membrane protein</topology>
    </subcellularLocation>
</comment>
<dbReference type="FunFam" id="2.170.130.10:FF:000001">
    <property type="entry name" value="Catecholate siderophore TonB-dependent receptor"/>
    <property type="match status" value="1"/>
</dbReference>
<dbReference type="Gene3D" id="2.40.170.20">
    <property type="entry name" value="TonB-dependent receptor, beta-barrel domain"/>
    <property type="match status" value="1"/>
</dbReference>
<dbReference type="NCBIfam" id="TIGR01783">
    <property type="entry name" value="TonB-siderophor"/>
    <property type="match status" value="1"/>
</dbReference>
<gene>
    <name evidence="19" type="ORF">H7F49_00355</name>
</gene>
<feature type="domain" description="TonB-dependent receptor plug" evidence="18">
    <location>
        <begin position="64"/>
        <end position="160"/>
    </location>
</feature>
<feature type="chain" id="PRO_5030674571" evidence="16">
    <location>
        <begin position="27"/>
        <end position="700"/>
    </location>
</feature>
<dbReference type="GO" id="GO:0015344">
    <property type="term" value="F:siderophore uptake transmembrane transporter activity"/>
    <property type="evidence" value="ECO:0007669"/>
    <property type="project" value="TreeGrafter"/>
</dbReference>
<keyword evidence="7 16" id="KW-0732">Signal</keyword>
<keyword evidence="13 14" id="KW-0998">Cell outer membrane</keyword>
<dbReference type="Pfam" id="PF07715">
    <property type="entry name" value="Plug"/>
    <property type="match status" value="1"/>
</dbReference>
<dbReference type="RefSeq" id="WP_185681576.1">
    <property type="nucleotide sequence ID" value="NZ_JACLAU010000001.1"/>
</dbReference>
<evidence type="ECO:0000313" key="20">
    <source>
        <dbReference type="Proteomes" id="UP000520156"/>
    </source>
</evidence>
<dbReference type="EMBL" id="JACLAU010000001">
    <property type="protein sequence ID" value="MBC2650149.1"/>
    <property type="molecule type" value="Genomic_DNA"/>
</dbReference>
<dbReference type="Gene3D" id="2.170.130.10">
    <property type="entry name" value="TonB-dependent receptor, plug domain"/>
    <property type="match status" value="1"/>
</dbReference>
<dbReference type="GO" id="GO:0009279">
    <property type="term" value="C:cell outer membrane"/>
    <property type="evidence" value="ECO:0007669"/>
    <property type="project" value="UniProtKB-SubCell"/>
</dbReference>
<dbReference type="InterPro" id="IPR036942">
    <property type="entry name" value="Beta-barrel_TonB_sf"/>
</dbReference>
<organism evidence="19 20">
    <name type="scientific">Novosphingobium aerophilum</name>
    <dbReference type="NCBI Taxonomy" id="2839843"/>
    <lineage>
        <taxon>Bacteria</taxon>
        <taxon>Pseudomonadati</taxon>
        <taxon>Pseudomonadota</taxon>
        <taxon>Alphaproteobacteria</taxon>
        <taxon>Sphingomonadales</taxon>
        <taxon>Sphingomonadaceae</taxon>
        <taxon>Novosphingobium</taxon>
    </lineage>
</organism>